<dbReference type="PANTHER" id="PTHR23022:SF135">
    <property type="entry name" value="SI:DKEY-77F5.3"/>
    <property type="match status" value="1"/>
</dbReference>
<feature type="compositionally biased region" description="Basic and acidic residues" evidence="1">
    <location>
        <begin position="477"/>
        <end position="491"/>
    </location>
</feature>
<dbReference type="Pfam" id="PF01498">
    <property type="entry name" value="HTH_Tnp_Tc3_2"/>
    <property type="match status" value="1"/>
</dbReference>
<evidence type="ECO:0000313" key="3">
    <source>
        <dbReference type="EMBL" id="KAJ4928806.1"/>
    </source>
</evidence>
<feature type="domain" description="Transposase Tc1-like" evidence="2">
    <location>
        <begin position="2"/>
        <end position="70"/>
    </location>
</feature>
<dbReference type="PANTHER" id="PTHR23022">
    <property type="entry name" value="TRANSPOSABLE ELEMENT-RELATED"/>
    <property type="match status" value="1"/>
</dbReference>
<dbReference type="Gene3D" id="3.30.420.10">
    <property type="entry name" value="Ribonuclease H-like superfamily/Ribonuclease H"/>
    <property type="match status" value="1"/>
</dbReference>
<dbReference type="EMBL" id="JAPTMU010000017">
    <property type="protein sequence ID" value="KAJ4928806.1"/>
    <property type="molecule type" value="Genomic_DNA"/>
</dbReference>
<accession>A0AAD6AQ27</accession>
<feature type="region of interest" description="Disordered" evidence="1">
    <location>
        <begin position="428"/>
        <end position="491"/>
    </location>
</feature>
<dbReference type="InterPro" id="IPR036397">
    <property type="entry name" value="RNaseH_sf"/>
</dbReference>
<feature type="compositionally biased region" description="Polar residues" evidence="1">
    <location>
        <begin position="433"/>
        <end position="453"/>
    </location>
</feature>
<dbReference type="InterPro" id="IPR052338">
    <property type="entry name" value="Transposase_5"/>
</dbReference>
<comment type="caution">
    <text evidence="3">The sequence shown here is derived from an EMBL/GenBank/DDBJ whole genome shotgun (WGS) entry which is preliminary data.</text>
</comment>
<evidence type="ECO:0000259" key="2">
    <source>
        <dbReference type="Pfam" id="PF01498"/>
    </source>
</evidence>
<evidence type="ECO:0000256" key="1">
    <source>
        <dbReference type="SAM" id="MobiDB-lite"/>
    </source>
</evidence>
<dbReference type="InterPro" id="IPR002492">
    <property type="entry name" value="Transposase_Tc1-like"/>
</dbReference>
<name>A0AAD6AQ27_9TELE</name>
<gene>
    <name evidence="3" type="ORF">JOQ06_004431</name>
</gene>
<dbReference type="GO" id="GO:0003677">
    <property type="term" value="F:DNA binding"/>
    <property type="evidence" value="ECO:0007669"/>
    <property type="project" value="InterPro"/>
</dbReference>
<reference evidence="3" key="1">
    <citation type="submission" date="2022-11" db="EMBL/GenBank/DDBJ databases">
        <title>Chromosome-level genome of Pogonophryne albipinna.</title>
        <authorList>
            <person name="Jo E."/>
        </authorList>
    </citation>
    <scope>NUCLEOTIDE SEQUENCE</scope>
    <source>
        <strain evidence="3">SGF0006</strain>
        <tissue evidence="3">Muscle</tissue>
    </source>
</reference>
<keyword evidence="4" id="KW-1185">Reference proteome</keyword>
<dbReference type="GO" id="GO:0015074">
    <property type="term" value="P:DNA integration"/>
    <property type="evidence" value="ECO:0007669"/>
    <property type="project" value="InterPro"/>
</dbReference>
<protein>
    <recommendedName>
        <fullName evidence="2">Transposase Tc1-like domain-containing protein</fullName>
    </recommendedName>
</protein>
<dbReference type="GO" id="GO:0006313">
    <property type="term" value="P:DNA transposition"/>
    <property type="evidence" value="ECO:0007669"/>
    <property type="project" value="InterPro"/>
</dbReference>
<evidence type="ECO:0000313" key="4">
    <source>
        <dbReference type="Proteomes" id="UP001219934"/>
    </source>
</evidence>
<organism evidence="3 4">
    <name type="scientific">Pogonophryne albipinna</name>
    <dbReference type="NCBI Taxonomy" id="1090488"/>
    <lineage>
        <taxon>Eukaryota</taxon>
        <taxon>Metazoa</taxon>
        <taxon>Chordata</taxon>
        <taxon>Craniata</taxon>
        <taxon>Vertebrata</taxon>
        <taxon>Euteleostomi</taxon>
        <taxon>Actinopterygii</taxon>
        <taxon>Neopterygii</taxon>
        <taxon>Teleostei</taxon>
        <taxon>Neoteleostei</taxon>
        <taxon>Acanthomorphata</taxon>
        <taxon>Eupercaria</taxon>
        <taxon>Perciformes</taxon>
        <taxon>Notothenioidei</taxon>
        <taxon>Pogonophryne</taxon>
    </lineage>
</organism>
<dbReference type="Proteomes" id="UP001219934">
    <property type="component" value="Unassembled WGS sequence"/>
</dbReference>
<sequence>MITGTVSKNPRTTRGDLVNDLQGAGTKVTKATISNTLRRQGLKSCSARRLPLLKPVHVQACLKFARKHLDDPEEDWVNVIWSDDTKIELFGKNSTRRVWRRKNAELHPKNTIPTVKHGGGNIMLWGCFSAKGPRRLIRVKERMNGAVYRKILSDNLLPSARALKMKRGWVFQHDNDPKHTARATKEWLRKKHFKSGKDLVQEVEKLQRSLGDAEGLSRDTKKEWAVLRSEHMAVEEMNLILSANHEKMEAEVRSLRCELDTEKTRFRKMQSDLQKELNVVFDENTKLTSLLDGKVPQNLIDSMELERRVAQLSRELTVSQEAEGALKAELASFQTLPEKLDSLMKQLDELSEELQSVRAEKETLLSEQSAAAQSSAEEMEKLLSAVTSLTAERDQLQGDLQENVDMMIENQEELRTALEKNRQQRETIKRLENAQTSQQEAPPNETSAQTEELQTLMIENQEELRVSQEKVGVLSDQRTEESEGRAGEQSE</sequence>
<dbReference type="AlphaFoldDB" id="A0AAD6AQ27"/>
<proteinExistence type="predicted"/>